<evidence type="ECO:0000313" key="1">
    <source>
        <dbReference type="EMBL" id="RDX80697.1"/>
    </source>
</evidence>
<evidence type="ECO:0000313" key="2">
    <source>
        <dbReference type="Proteomes" id="UP000257109"/>
    </source>
</evidence>
<organism evidence="1 2">
    <name type="scientific">Mucuna pruriens</name>
    <name type="common">Velvet bean</name>
    <name type="synonym">Dolichos pruriens</name>
    <dbReference type="NCBI Taxonomy" id="157652"/>
    <lineage>
        <taxon>Eukaryota</taxon>
        <taxon>Viridiplantae</taxon>
        <taxon>Streptophyta</taxon>
        <taxon>Embryophyta</taxon>
        <taxon>Tracheophyta</taxon>
        <taxon>Spermatophyta</taxon>
        <taxon>Magnoliopsida</taxon>
        <taxon>eudicotyledons</taxon>
        <taxon>Gunneridae</taxon>
        <taxon>Pentapetalae</taxon>
        <taxon>rosids</taxon>
        <taxon>fabids</taxon>
        <taxon>Fabales</taxon>
        <taxon>Fabaceae</taxon>
        <taxon>Papilionoideae</taxon>
        <taxon>50 kb inversion clade</taxon>
        <taxon>NPAAA clade</taxon>
        <taxon>indigoferoid/millettioid clade</taxon>
        <taxon>Phaseoleae</taxon>
        <taxon>Mucuna</taxon>
    </lineage>
</organism>
<dbReference type="EMBL" id="QJKJ01008137">
    <property type="protein sequence ID" value="RDX80697.1"/>
    <property type="molecule type" value="Genomic_DNA"/>
</dbReference>
<accession>A0A371FQT7</accession>
<keyword evidence="2" id="KW-1185">Reference proteome</keyword>
<protein>
    <submittedName>
        <fullName evidence="1">Uncharacterized protein</fullName>
    </submittedName>
</protein>
<feature type="non-terminal residue" evidence="1">
    <location>
        <position position="1"/>
    </location>
</feature>
<name>A0A371FQT7_MUCPR</name>
<gene>
    <name evidence="1" type="ORF">CR513_38730</name>
</gene>
<comment type="caution">
    <text evidence="1">The sequence shown here is derived from an EMBL/GenBank/DDBJ whole genome shotgun (WGS) entry which is preliminary data.</text>
</comment>
<dbReference type="AlphaFoldDB" id="A0A371FQT7"/>
<dbReference type="Proteomes" id="UP000257109">
    <property type="component" value="Unassembled WGS sequence"/>
</dbReference>
<sequence>MSKPTNGFHVSLEHFLSCMCGHFPRIKALHVVPKHPLPNSSAEPFISCSSVYPCTSPAQNTKFPLFATSALFTFSSSSLSISIRITAAASAVAAASAAIIPDRPSFLLRLLCFLTTAAAKHASEQTSTNTPAENPIISARRSRCFFSYGCRIKPLTPCTCALWPSAAVGGAAGPKKGCAGRHCTRMISPQRLGLKAKEEGGKRKSVGVTGMAPERLLPETSKIRREDWLNGGIEPLKERSRLVKAAEIGPERLLREKSKFRRRWSEKSEGGREAVKWLLSRKMLLRLKRPVRSGIGPVSELFCKLRTRSWSRRVRVFGAQTPPRSKPWRTRRTTLAPLHSTPCHAQNGKPRVKGGKSRWLLASAFCLNARRAVASVKTNGGR</sequence>
<reference evidence="1" key="1">
    <citation type="submission" date="2018-05" db="EMBL/GenBank/DDBJ databases">
        <title>Draft genome of Mucuna pruriens seed.</title>
        <authorList>
            <person name="Nnadi N.E."/>
            <person name="Vos R."/>
            <person name="Hasami M.H."/>
            <person name="Devisetty U.K."/>
            <person name="Aguiy J.C."/>
        </authorList>
    </citation>
    <scope>NUCLEOTIDE SEQUENCE [LARGE SCALE GENOMIC DNA]</scope>
    <source>
        <strain evidence="1">JCA_2017</strain>
    </source>
</reference>
<proteinExistence type="predicted"/>